<feature type="coiled-coil region" evidence="5">
    <location>
        <begin position="328"/>
        <end position="383"/>
    </location>
</feature>
<dbReference type="GO" id="GO:0016192">
    <property type="term" value="P:vesicle-mediated transport"/>
    <property type="evidence" value="ECO:0007669"/>
    <property type="project" value="UniProtKB-ARBA"/>
</dbReference>
<keyword evidence="2" id="KW-0926">Vacuole</keyword>
<dbReference type="Gene3D" id="3.30.1520.10">
    <property type="entry name" value="Phox-like domain"/>
    <property type="match status" value="1"/>
</dbReference>
<comment type="subcellular location">
    <subcellularLocation>
        <location evidence="1">Vacuole</location>
    </subcellularLocation>
</comment>
<evidence type="ECO:0000256" key="3">
    <source>
        <dbReference type="ARBA" id="ARBA00023054"/>
    </source>
</evidence>
<evidence type="ECO:0000256" key="1">
    <source>
        <dbReference type="ARBA" id="ARBA00004116"/>
    </source>
</evidence>
<dbReference type="InterPro" id="IPR001683">
    <property type="entry name" value="PX_dom"/>
</dbReference>
<dbReference type="SUPFAM" id="SSF64268">
    <property type="entry name" value="PX domain"/>
    <property type="match status" value="1"/>
</dbReference>
<evidence type="ECO:0000256" key="4">
    <source>
        <dbReference type="ARBA" id="ARBA00054927"/>
    </source>
</evidence>
<dbReference type="CDD" id="cd15858">
    <property type="entry name" value="SNARE_VAM7"/>
    <property type="match status" value="1"/>
</dbReference>
<dbReference type="Pfam" id="PF00787">
    <property type="entry name" value="PX"/>
    <property type="match status" value="1"/>
</dbReference>
<organism evidence="9 10">
    <name type="scientific">Cytospora chrysosperma</name>
    <name type="common">Cytospora canker fungus</name>
    <name type="synonym">Sphaeria chrysosperma</name>
    <dbReference type="NCBI Taxonomy" id="252740"/>
    <lineage>
        <taxon>Eukaryota</taxon>
        <taxon>Fungi</taxon>
        <taxon>Dikarya</taxon>
        <taxon>Ascomycota</taxon>
        <taxon>Pezizomycotina</taxon>
        <taxon>Sordariomycetes</taxon>
        <taxon>Sordariomycetidae</taxon>
        <taxon>Diaporthales</taxon>
        <taxon>Cytosporaceae</taxon>
        <taxon>Cytospora</taxon>
    </lineage>
</organism>
<evidence type="ECO:0000256" key="5">
    <source>
        <dbReference type="SAM" id="Coils"/>
    </source>
</evidence>
<keyword evidence="3 5" id="KW-0175">Coiled coil</keyword>
<sequence>MAPPVEISIPTTTVAAPPDSKPYTQFNVTLRLPLRSFVVQKRYSDFTDLHETLTHQVGAPPPEQLPGKHWFKSTVSSPELTEDRRRALEKYLRAIAESPDRRWRDTAAWRQFLTLPATNGGSGASSSGVEGKLPAINLNGSNAAAAEDPTAWTDLHREMKGHLHEARLQLARRDAASDSGGFGSGGAAKQGSSAAAEAGAAAKRALVRAGSLLGALEGGLKTMGEMKRLGEGELRRRRDLLAAARLERDGLEKLCASLASSRSGSGAGMSPREGAPNSGDKATLLSGAGETSSRARTGGRVLGAPLPETERTRELGNTGVLQLQRTQMREQDEDVEELAKIIRRQREMGLAIKSEVEVQNEMLDQMDRDADRLGAKMQVANKKARKLGK</sequence>
<evidence type="ECO:0000313" key="10">
    <source>
        <dbReference type="Proteomes" id="UP000284375"/>
    </source>
</evidence>
<dbReference type="GO" id="GO:0097576">
    <property type="term" value="P:vacuole fusion"/>
    <property type="evidence" value="ECO:0007669"/>
    <property type="project" value="UniProtKB-ARBA"/>
</dbReference>
<dbReference type="GO" id="GO:0007034">
    <property type="term" value="P:vacuolar transport"/>
    <property type="evidence" value="ECO:0007669"/>
    <property type="project" value="UniProtKB-ARBA"/>
</dbReference>
<name>A0A423VMR6_CYTCH</name>
<dbReference type="InterPro" id="IPR036871">
    <property type="entry name" value="PX_dom_sf"/>
</dbReference>
<comment type="caution">
    <text evidence="9">The sequence shown here is derived from an EMBL/GenBank/DDBJ whole genome shotgun (WGS) entry which is preliminary data.</text>
</comment>
<dbReference type="FunFam" id="1.20.5.110:FF:000058">
    <property type="entry name" value="VAM7p Vacuolar SNARE protein"/>
    <property type="match status" value="1"/>
</dbReference>
<evidence type="ECO:0000256" key="6">
    <source>
        <dbReference type="SAM" id="MobiDB-lite"/>
    </source>
</evidence>
<feature type="region of interest" description="Disordered" evidence="6">
    <location>
        <begin position="259"/>
        <end position="304"/>
    </location>
</feature>
<dbReference type="GO" id="GO:0000329">
    <property type="term" value="C:fungal-type vacuole membrane"/>
    <property type="evidence" value="ECO:0007669"/>
    <property type="project" value="UniProtKB-ARBA"/>
</dbReference>
<comment type="function">
    <text evidence="4">Essential for proper morphogenesis of the vacuole. May exist as structural reinforcement on the surface of the vacuolar membrane and be required for maintenance against rupture by osmotic pressure.</text>
</comment>
<dbReference type="OrthoDB" id="428895at2759"/>
<dbReference type="SMART" id="SM00312">
    <property type="entry name" value="PX"/>
    <property type="match status" value="1"/>
</dbReference>
<dbReference type="CDD" id="cd06897">
    <property type="entry name" value="PX_SNARE"/>
    <property type="match status" value="1"/>
</dbReference>
<evidence type="ECO:0000259" key="7">
    <source>
        <dbReference type="PROSITE" id="PS50192"/>
    </source>
</evidence>
<evidence type="ECO:0000313" key="9">
    <source>
        <dbReference type="EMBL" id="ROV92292.1"/>
    </source>
</evidence>
<dbReference type="GO" id="GO:0035091">
    <property type="term" value="F:phosphatidylinositol binding"/>
    <property type="evidence" value="ECO:0007669"/>
    <property type="project" value="InterPro"/>
</dbReference>
<proteinExistence type="predicted"/>
<keyword evidence="10" id="KW-1185">Reference proteome</keyword>
<dbReference type="Proteomes" id="UP000284375">
    <property type="component" value="Unassembled WGS sequence"/>
</dbReference>
<evidence type="ECO:0000259" key="8">
    <source>
        <dbReference type="PROSITE" id="PS50195"/>
    </source>
</evidence>
<accession>A0A423VMR6</accession>
<dbReference type="SMART" id="SM00397">
    <property type="entry name" value="t_SNARE"/>
    <property type="match status" value="1"/>
</dbReference>
<evidence type="ECO:0000256" key="2">
    <source>
        <dbReference type="ARBA" id="ARBA00022554"/>
    </source>
</evidence>
<dbReference type="Gene3D" id="1.20.5.110">
    <property type="match status" value="1"/>
</dbReference>
<dbReference type="STRING" id="252740.A0A423VMR6"/>
<dbReference type="PROSITE" id="PS50195">
    <property type="entry name" value="PX"/>
    <property type="match status" value="1"/>
</dbReference>
<dbReference type="SUPFAM" id="SSF58038">
    <property type="entry name" value="SNARE fusion complex"/>
    <property type="match status" value="1"/>
</dbReference>
<dbReference type="PROSITE" id="PS50192">
    <property type="entry name" value="T_SNARE"/>
    <property type="match status" value="1"/>
</dbReference>
<protein>
    <recommendedName>
        <fullName evidence="11">PX domain-containing protein</fullName>
    </recommendedName>
</protein>
<feature type="domain" description="PX" evidence="8">
    <location>
        <begin position="1"/>
        <end position="119"/>
    </location>
</feature>
<dbReference type="AlphaFoldDB" id="A0A423VMR6"/>
<feature type="domain" description="T-SNARE coiled-coil homology" evidence="7">
    <location>
        <begin position="325"/>
        <end position="387"/>
    </location>
</feature>
<evidence type="ECO:0008006" key="11">
    <source>
        <dbReference type="Google" id="ProtNLM"/>
    </source>
</evidence>
<gene>
    <name evidence="9" type="ORF">VSDG_07244</name>
</gene>
<dbReference type="EMBL" id="LJZO01000038">
    <property type="protein sequence ID" value="ROV92292.1"/>
    <property type="molecule type" value="Genomic_DNA"/>
</dbReference>
<reference evidence="9 10" key="1">
    <citation type="submission" date="2015-09" db="EMBL/GenBank/DDBJ databases">
        <title>Host preference determinants of Valsa canker pathogens revealed by comparative genomics.</title>
        <authorList>
            <person name="Yin Z."/>
            <person name="Huang L."/>
        </authorList>
    </citation>
    <scope>NUCLEOTIDE SEQUENCE [LARGE SCALE GENOMIC DNA]</scope>
    <source>
        <strain evidence="9 10">YSFL</strain>
    </source>
</reference>
<dbReference type="InterPro" id="IPR000727">
    <property type="entry name" value="T_SNARE_dom"/>
</dbReference>
<feature type="compositionally biased region" description="Low complexity" evidence="6">
    <location>
        <begin position="259"/>
        <end position="270"/>
    </location>
</feature>